<dbReference type="PANTHER" id="PTHR46590:SF1">
    <property type="entry name" value="PHOSPHATIDYLINOSITOL TRANSFER PROTEIN CSR1"/>
    <property type="match status" value="1"/>
</dbReference>
<evidence type="ECO:0000313" key="3">
    <source>
        <dbReference type="Proteomes" id="UP000301737"/>
    </source>
</evidence>
<dbReference type="InterPro" id="IPR052432">
    <property type="entry name" value="PITP/CRAL-TRIO"/>
</dbReference>
<dbReference type="Proteomes" id="UP000301737">
    <property type="component" value="Unassembled WGS sequence"/>
</dbReference>
<reference evidence="2 3" key="1">
    <citation type="submission" date="2019-01" db="EMBL/GenBank/DDBJ databases">
        <title>Draft Genome Sequencing of Zygosaccharomyces mellis Ca-7.</title>
        <authorList>
            <person name="Shiwa Y."/>
            <person name="Kanesaki Y."/>
            <person name="Ishige T."/>
            <person name="Mura K."/>
            <person name="Hori T."/>
            <person name="Tamura T."/>
        </authorList>
    </citation>
    <scope>NUCLEOTIDE SEQUENCE [LARGE SCALE GENOMIC DNA]</scope>
    <source>
        <strain evidence="2 3">Ca-7</strain>
    </source>
</reference>
<accession>A0A4C2E3D8</accession>
<dbReference type="Pfam" id="PF03765">
    <property type="entry name" value="CRAL_TRIO_N"/>
    <property type="match status" value="1"/>
</dbReference>
<comment type="caution">
    <text evidence="2">The sequence shown here is derived from an EMBL/GenBank/DDBJ whole genome shotgun (WGS) entry which is preliminary data.</text>
</comment>
<evidence type="ECO:0000259" key="1">
    <source>
        <dbReference type="PROSITE" id="PS50191"/>
    </source>
</evidence>
<dbReference type="OrthoDB" id="43460at2759"/>
<name>A0A4C2E3D8_9SACH</name>
<dbReference type="CDD" id="cd00170">
    <property type="entry name" value="SEC14"/>
    <property type="match status" value="1"/>
</dbReference>
<dbReference type="PROSITE" id="PS50191">
    <property type="entry name" value="CRAL_TRIO"/>
    <property type="match status" value="1"/>
</dbReference>
<feature type="domain" description="CRAL-TRIO" evidence="1">
    <location>
        <begin position="166"/>
        <end position="325"/>
    </location>
</feature>
<dbReference type="InterPro" id="IPR001251">
    <property type="entry name" value="CRAL-TRIO_dom"/>
</dbReference>
<sequence length="414" mass="47883">MSATNIDQGGKVRELTESQERTLKQVWTYLLQYWGIPVNGDKAFESKEDSISPDKKKGKSLLGRLQAYSIGDDGSSDSSESDELYKPDMIKESLKDVEPKDTMDDFWTMLRVDFPDNLLLRFIRARKWNTSESAIMLAESLRWRVKELRAEEILNSGERAAFENGDEGFVKNLEQQTTVIPCRDKGGRPVVWVRARLHNPRMQSEDELKRSSILVIETARLLLTETADTASIFFDLGGFSLSNMDYTPIKFLITCFEAHYPECLGHLFIHKAPWFFQPIWNIVKNWLDPVVASKVIFTKSTKDLVEYFDESQLPEYLEGTNGFDFDHYDKPDAANDFKMKDVKTRDSIVKEREQLIEKFIQTTVKWIETDSKEKSDALLKEKINLGTQISQNYCKLDPYVRSRSQYDTRGIIKL</sequence>
<proteinExistence type="predicted"/>
<organism evidence="2 3">
    <name type="scientific">Zygosaccharomyces mellis</name>
    <dbReference type="NCBI Taxonomy" id="42258"/>
    <lineage>
        <taxon>Eukaryota</taxon>
        <taxon>Fungi</taxon>
        <taxon>Dikarya</taxon>
        <taxon>Ascomycota</taxon>
        <taxon>Saccharomycotina</taxon>
        <taxon>Saccharomycetes</taxon>
        <taxon>Saccharomycetales</taxon>
        <taxon>Saccharomycetaceae</taxon>
        <taxon>Zygosaccharomyces</taxon>
    </lineage>
</organism>
<dbReference type="SMART" id="SM00516">
    <property type="entry name" value="SEC14"/>
    <property type="match status" value="1"/>
</dbReference>
<gene>
    <name evidence="2" type="ORF">ZYGM_003761</name>
</gene>
<dbReference type="PANTHER" id="PTHR46590">
    <property type="entry name" value="PHOSPHATIDYLINOSITOL TRANSFER PROTEIN CSR1-RELATED"/>
    <property type="match status" value="1"/>
</dbReference>
<protein>
    <recommendedName>
        <fullName evidence="1">CRAL-TRIO domain-containing protein</fullName>
    </recommendedName>
</protein>
<dbReference type="AlphaFoldDB" id="A0A4C2E3D8"/>
<dbReference type="InterPro" id="IPR011074">
    <property type="entry name" value="CRAL/TRIO_N_dom"/>
</dbReference>
<dbReference type="InterPro" id="IPR036865">
    <property type="entry name" value="CRAL-TRIO_dom_sf"/>
</dbReference>
<dbReference type="InterPro" id="IPR036273">
    <property type="entry name" value="CRAL/TRIO_N_dom_sf"/>
</dbReference>
<dbReference type="SMART" id="SM01100">
    <property type="entry name" value="CRAL_TRIO_N"/>
    <property type="match status" value="1"/>
</dbReference>
<dbReference type="SUPFAM" id="SSF52087">
    <property type="entry name" value="CRAL/TRIO domain"/>
    <property type="match status" value="1"/>
</dbReference>
<dbReference type="Gene3D" id="3.40.525.10">
    <property type="entry name" value="CRAL-TRIO lipid binding domain"/>
    <property type="match status" value="1"/>
</dbReference>
<keyword evidence="3" id="KW-1185">Reference proteome</keyword>
<evidence type="ECO:0000313" key="2">
    <source>
        <dbReference type="EMBL" id="GCE98744.1"/>
    </source>
</evidence>
<dbReference type="SUPFAM" id="SSF46938">
    <property type="entry name" value="CRAL/TRIO N-terminal domain"/>
    <property type="match status" value="1"/>
</dbReference>
<dbReference type="EMBL" id="BIMX01000006">
    <property type="protein sequence ID" value="GCE98744.1"/>
    <property type="molecule type" value="Genomic_DNA"/>
</dbReference>
<dbReference type="Pfam" id="PF00650">
    <property type="entry name" value="CRAL_TRIO"/>
    <property type="match status" value="1"/>
</dbReference>